<dbReference type="InterPro" id="IPR047187">
    <property type="entry name" value="SF1_C_Upf1"/>
</dbReference>
<dbReference type="EMBL" id="CAJNOV010004859">
    <property type="protein sequence ID" value="CAF1188914.1"/>
    <property type="molecule type" value="Genomic_DNA"/>
</dbReference>
<evidence type="ECO:0000313" key="8">
    <source>
        <dbReference type="Proteomes" id="UP000663855"/>
    </source>
</evidence>
<evidence type="ECO:0000313" key="7">
    <source>
        <dbReference type="EMBL" id="CAF1188914.1"/>
    </source>
</evidence>
<accession>A0A814VH52</accession>
<keyword evidence="3" id="KW-0347">Helicase</keyword>
<evidence type="ECO:0000256" key="1">
    <source>
        <dbReference type="ARBA" id="ARBA00022741"/>
    </source>
</evidence>
<dbReference type="Proteomes" id="UP000663855">
    <property type="component" value="Unassembled WGS sequence"/>
</dbReference>
<dbReference type="InterPro" id="IPR041677">
    <property type="entry name" value="DNA2/NAM7_AAA_11"/>
</dbReference>
<dbReference type="PANTHER" id="PTHR10887:SF495">
    <property type="entry name" value="HELICASE SENATAXIN ISOFORM X1-RELATED"/>
    <property type="match status" value="1"/>
</dbReference>
<dbReference type="GO" id="GO:0001147">
    <property type="term" value="F:transcription termination site sequence-specific DNA binding"/>
    <property type="evidence" value="ECO:0007669"/>
    <property type="project" value="TreeGrafter"/>
</dbReference>
<sequence>MWANKEIQFYTGIYIHIIKIAIDCRSTFMFLYICVAFGLICFILNFLCGRSESSLGSNTRTFCDSRKPLVSASSSDQHEQRRPKVSFSKWIEKSWTGKFSYEIYLSYILAWKPIWLDNASLTPGVLYKDYCVDNRLPIPLKNQYESFSDYESAHLPWLLEETWENIKRDDQQNFEEKNSQSSAVFDLYVCSKEEQPRLGLMMLYCQILVDKDDQTLPKVDDLLLVTTSLNRQTFGLQRDKKHVFKLHLLHPALVTDPRLHTKPAKAICSELLIYISLKYAPFITGSNMQVQVITSLISNLRRFRTLASLHSFPIVSDLLSPGVNDNLFSLNSSHVQQPDVMSGEAKNEMQDRVINEAVSIVCQSNRYRPRVYIVQGPPGTGKSHTIVSIIHSINQRCNPILRSKKLRILVCAPSNAACDELRRKISNQYGLNIIRVGHEIYSSKQASYREQRELEQGKLAEADVVFSTLNYVGNSIFDSFGSDTNQSPWFDCLIVDEAGQCLEIDTFIPLRLRIPCMLLFGDPEQLPATVLSQRAQNANFGQSLLARLYSLFKSTDLIRMLNIQYRMAEPICRFPSAHIYNGELLNDPSTQEERAGFRLKPYAFINVLNSQAQQDVVSQSYFNRAEAECIVELVHYLTRRVSIQLSSIGVITPYRAQLALISNKISPRLDIATVDGFQGREKDVILISTVRADAEELGGHSLGFVADRRRLNVALTRGKYAVYIVGHAKSLTINDDWRLLIQDARRRQCIFNYKTRSNFYWLHCKKKGRIVNACP</sequence>
<dbReference type="SMART" id="SM00382">
    <property type="entry name" value="AAA"/>
    <property type="match status" value="1"/>
</dbReference>
<dbReference type="Gene3D" id="3.40.50.300">
    <property type="entry name" value="P-loop containing nucleotide triphosphate hydrolases"/>
    <property type="match status" value="2"/>
</dbReference>
<dbReference type="GO" id="GO:0004386">
    <property type="term" value="F:helicase activity"/>
    <property type="evidence" value="ECO:0007669"/>
    <property type="project" value="UniProtKB-KW"/>
</dbReference>
<dbReference type="InterPro" id="IPR045055">
    <property type="entry name" value="DNA2/NAM7-like"/>
</dbReference>
<evidence type="ECO:0000259" key="6">
    <source>
        <dbReference type="SMART" id="SM00382"/>
    </source>
</evidence>
<dbReference type="Pfam" id="PF13086">
    <property type="entry name" value="AAA_11"/>
    <property type="match status" value="2"/>
</dbReference>
<proteinExistence type="predicted"/>
<dbReference type="PANTHER" id="PTHR10887">
    <property type="entry name" value="DNA2/NAM7 HELICASE FAMILY"/>
    <property type="match status" value="1"/>
</dbReference>
<reference evidence="7" key="1">
    <citation type="submission" date="2021-02" db="EMBL/GenBank/DDBJ databases">
        <authorList>
            <person name="Nowell W R."/>
        </authorList>
    </citation>
    <scope>NUCLEOTIDE SEQUENCE</scope>
</reference>
<keyword evidence="4" id="KW-0067">ATP-binding</keyword>
<keyword evidence="5" id="KW-0472">Membrane</keyword>
<dbReference type="InterPro" id="IPR041679">
    <property type="entry name" value="DNA2/NAM7-like_C"/>
</dbReference>
<evidence type="ECO:0000256" key="3">
    <source>
        <dbReference type="ARBA" id="ARBA00022806"/>
    </source>
</evidence>
<comment type="caution">
    <text evidence="7">The sequence shown here is derived from an EMBL/GenBank/DDBJ whole genome shotgun (WGS) entry which is preliminary data.</text>
</comment>
<feature type="domain" description="AAA+ ATPase" evidence="6">
    <location>
        <begin position="368"/>
        <end position="716"/>
    </location>
</feature>
<dbReference type="InterPro" id="IPR003593">
    <property type="entry name" value="AAA+_ATPase"/>
</dbReference>
<dbReference type="InterPro" id="IPR027417">
    <property type="entry name" value="P-loop_NTPase"/>
</dbReference>
<name>A0A814VH52_9BILA</name>
<keyword evidence="5" id="KW-1133">Transmembrane helix</keyword>
<dbReference type="Pfam" id="PF13087">
    <property type="entry name" value="AAA_12"/>
    <property type="match status" value="1"/>
</dbReference>
<dbReference type="GO" id="GO:0005524">
    <property type="term" value="F:ATP binding"/>
    <property type="evidence" value="ECO:0007669"/>
    <property type="project" value="UniProtKB-KW"/>
</dbReference>
<evidence type="ECO:0000256" key="2">
    <source>
        <dbReference type="ARBA" id="ARBA00022801"/>
    </source>
</evidence>
<organism evidence="7 8">
    <name type="scientific">Rotaria magnacalcarata</name>
    <dbReference type="NCBI Taxonomy" id="392030"/>
    <lineage>
        <taxon>Eukaryota</taxon>
        <taxon>Metazoa</taxon>
        <taxon>Spiralia</taxon>
        <taxon>Gnathifera</taxon>
        <taxon>Rotifera</taxon>
        <taxon>Eurotatoria</taxon>
        <taxon>Bdelloidea</taxon>
        <taxon>Philodinida</taxon>
        <taxon>Philodinidae</taxon>
        <taxon>Rotaria</taxon>
    </lineage>
</organism>
<dbReference type="SUPFAM" id="SSF52540">
    <property type="entry name" value="P-loop containing nucleoside triphosphate hydrolases"/>
    <property type="match status" value="1"/>
</dbReference>
<dbReference type="AlphaFoldDB" id="A0A814VH52"/>
<protein>
    <recommendedName>
        <fullName evidence="6">AAA+ ATPase domain-containing protein</fullName>
    </recommendedName>
</protein>
<dbReference type="CDD" id="cd18808">
    <property type="entry name" value="SF1_C_Upf1"/>
    <property type="match status" value="1"/>
</dbReference>
<evidence type="ECO:0000256" key="5">
    <source>
        <dbReference type="SAM" id="Phobius"/>
    </source>
</evidence>
<gene>
    <name evidence="7" type="ORF">CJN711_LOCUS11403</name>
</gene>
<feature type="transmembrane region" description="Helical" evidence="5">
    <location>
        <begin position="28"/>
        <end position="47"/>
    </location>
</feature>
<dbReference type="GO" id="GO:0006369">
    <property type="term" value="P:termination of RNA polymerase II transcription"/>
    <property type="evidence" value="ECO:0007669"/>
    <property type="project" value="TreeGrafter"/>
</dbReference>
<dbReference type="GO" id="GO:0016787">
    <property type="term" value="F:hydrolase activity"/>
    <property type="evidence" value="ECO:0007669"/>
    <property type="project" value="UniProtKB-KW"/>
</dbReference>
<keyword evidence="5" id="KW-0812">Transmembrane</keyword>
<keyword evidence="1" id="KW-0547">Nucleotide-binding</keyword>
<keyword evidence="2" id="KW-0378">Hydrolase</keyword>
<dbReference type="GO" id="GO:0005694">
    <property type="term" value="C:chromosome"/>
    <property type="evidence" value="ECO:0007669"/>
    <property type="project" value="UniProtKB-ARBA"/>
</dbReference>
<evidence type="ECO:0000256" key="4">
    <source>
        <dbReference type="ARBA" id="ARBA00022840"/>
    </source>
</evidence>
<dbReference type="CDD" id="cd18042">
    <property type="entry name" value="DEXXQc_SETX"/>
    <property type="match status" value="1"/>
</dbReference>
<dbReference type="GO" id="GO:0016604">
    <property type="term" value="C:nuclear body"/>
    <property type="evidence" value="ECO:0007669"/>
    <property type="project" value="TreeGrafter"/>
</dbReference>
<dbReference type="FunFam" id="3.40.50.300:FF:000326">
    <property type="entry name" value="P-loop containing nucleoside triphosphate hydrolase"/>
    <property type="match status" value="1"/>
</dbReference>